<keyword evidence="1" id="KW-0472">Membrane</keyword>
<dbReference type="InterPro" id="IPR031742">
    <property type="entry name" value="DUF4730"/>
</dbReference>
<keyword evidence="4" id="KW-1185">Reference proteome</keyword>
<reference evidence="3 4" key="1">
    <citation type="submission" date="2024-09" db="EMBL/GenBank/DDBJ databases">
        <title>A chromosome-level genome assembly of Gray's grenadier anchovy, Coilia grayii.</title>
        <authorList>
            <person name="Fu Z."/>
        </authorList>
    </citation>
    <scope>NUCLEOTIDE SEQUENCE [LARGE SCALE GENOMIC DNA]</scope>
    <source>
        <strain evidence="3">G4</strain>
        <tissue evidence="3">Muscle</tissue>
    </source>
</reference>
<dbReference type="Pfam" id="PF15873">
    <property type="entry name" value="DUF4730"/>
    <property type="match status" value="1"/>
</dbReference>
<keyword evidence="2" id="KW-0732">Signal</keyword>
<evidence type="ECO:0000313" key="3">
    <source>
        <dbReference type="EMBL" id="KAL2103048.1"/>
    </source>
</evidence>
<dbReference type="PANTHER" id="PTHR36878:SF1">
    <property type="entry name" value="SMALL INTEGRAL MEMBRANE PROTEIN 30"/>
    <property type="match status" value="1"/>
</dbReference>
<evidence type="ECO:0000313" key="4">
    <source>
        <dbReference type="Proteomes" id="UP001591681"/>
    </source>
</evidence>
<evidence type="ECO:0000256" key="1">
    <source>
        <dbReference type="SAM" id="Phobius"/>
    </source>
</evidence>
<accession>A0ABD1KV56</accession>
<proteinExistence type="predicted"/>
<gene>
    <name evidence="3" type="ORF">ACEWY4_002216</name>
</gene>
<feature type="signal peptide" evidence="2">
    <location>
        <begin position="1"/>
        <end position="28"/>
    </location>
</feature>
<keyword evidence="1" id="KW-0812">Transmembrane</keyword>
<dbReference type="EMBL" id="JBHFQA010000002">
    <property type="protein sequence ID" value="KAL2103048.1"/>
    <property type="molecule type" value="Genomic_DNA"/>
</dbReference>
<dbReference type="AlphaFoldDB" id="A0ABD1KV56"/>
<feature type="chain" id="PRO_5044850995" evidence="2">
    <location>
        <begin position="29"/>
        <end position="95"/>
    </location>
</feature>
<feature type="transmembrane region" description="Helical" evidence="1">
    <location>
        <begin position="38"/>
        <end position="56"/>
    </location>
</feature>
<name>A0ABD1KV56_9TELE</name>
<dbReference type="PANTHER" id="PTHR36878">
    <property type="entry name" value="SMALL INTEGRAL MEMBRANE PROTEIN 30"/>
    <property type="match status" value="1"/>
</dbReference>
<dbReference type="Proteomes" id="UP001591681">
    <property type="component" value="Unassembled WGS sequence"/>
</dbReference>
<organism evidence="3 4">
    <name type="scientific">Coilia grayii</name>
    <name type="common">Gray's grenadier anchovy</name>
    <dbReference type="NCBI Taxonomy" id="363190"/>
    <lineage>
        <taxon>Eukaryota</taxon>
        <taxon>Metazoa</taxon>
        <taxon>Chordata</taxon>
        <taxon>Craniata</taxon>
        <taxon>Vertebrata</taxon>
        <taxon>Euteleostomi</taxon>
        <taxon>Actinopterygii</taxon>
        <taxon>Neopterygii</taxon>
        <taxon>Teleostei</taxon>
        <taxon>Clupei</taxon>
        <taxon>Clupeiformes</taxon>
        <taxon>Clupeoidei</taxon>
        <taxon>Engraulidae</taxon>
        <taxon>Coilinae</taxon>
        <taxon>Coilia</taxon>
    </lineage>
</organism>
<protein>
    <submittedName>
        <fullName evidence="3">Uncharacterized protein</fullName>
    </submittedName>
</protein>
<evidence type="ECO:0000256" key="2">
    <source>
        <dbReference type="SAM" id="SignalP"/>
    </source>
</evidence>
<sequence length="95" mass="10522">MAPTLEFFSLAKMYLLLVVLAVIPSAEAFDRGDAAALLVGMTIAVVGFCACLGWYARKRDGHGKKGRQQNQGFLQQSDFCYVNNLQGDKEEYQQV</sequence>
<keyword evidence="1" id="KW-1133">Transmembrane helix</keyword>
<comment type="caution">
    <text evidence="3">The sequence shown here is derived from an EMBL/GenBank/DDBJ whole genome shotgun (WGS) entry which is preliminary data.</text>
</comment>